<organism evidence="13">
    <name type="scientific">Phaffia rhodozyma</name>
    <name type="common">Yeast</name>
    <name type="synonym">Xanthophyllomyces dendrorhous</name>
    <dbReference type="NCBI Taxonomy" id="264483"/>
    <lineage>
        <taxon>Eukaryota</taxon>
        <taxon>Fungi</taxon>
        <taxon>Dikarya</taxon>
        <taxon>Basidiomycota</taxon>
        <taxon>Agaricomycotina</taxon>
        <taxon>Tremellomycetes</taxon>
        <taxon>Cystofilobasidiales</taxon>
        <taxon>Mrakiaceae</taxon>
        <taxon>Phaffia</taxon>
    </lineage>
</organism>
<dbReference type="InterPro" id="IPR040504">
    <property type="entry name" value="TFIIF_beta_N"/>
</dbReference>
<dbReference type="InterPro" id="IPR011039">
    <property type="entry name" value="TFIIF_interaction"/>
</dbReference>
<feature type="region of interest" description="Disordered" evidence="10">
    <location>
        <begin position="294"/>
        <end position="354"/>
    </location>
</feature>
<dbReference type="GO" id="GO:0005674">
    <property type="term" value="C:transcription factor TFIIF complex"/>
    <property type="evidence" value="ECO:0007669"/>
    <property type="project" value="InterPro"/>
</dbReference>
<dbReference type="GO" id="GO:0006367">
    <property type="term" value="P:transcription initiation at RNA polymerase II promoter"/>
    <property type="evidence" value="ECO:0007669"/>
    <property type="project" value="InterPro"/>
</dbReference>
<feature type="compositionally biased region" description="Basic and acidic residues" evidence="10">
    <location>
        <begin position="294"/>
        <end position="306"/>
    </location>
</feature>
<dbReference type="EMBL" id="LN483166">
    <property type="protein sequence ID" value="CED84502.1"/>
    <property type="molecule type" value="Genomic_DNA"/>
</dbReference>
<dbReference type="PANTHER" id="PTHR10445">
    <property type="entry name" value="GENERAL TRANSCRIPTION FACTOR IIF SUBUNIT 2"/>
    <property type="match status" value="1"/>
</dbReference>
<dbReference type="CDD" id="cd07980">
    <property type="entry name" value="TFIIF_beta"/>
    <property type="match status" value="1"/>
</dbReference>
<feature type="region of interest" description="Disordered" evidence="10">
    <location>
        <begin position="1"/>
        <end position="25"/>
    </location>
</feature>
<dbReference type="InterPro" id="IPR036390">
    <property type="entry name" value="WH_DNA-bd_sf"/>
</dbReference>
<dbReference type="GO" id="GO:0003743">
    <property type="term" value="F:translation initiation factor activity"/>
    <property type="evidence" value="ECO:0007669"/>
    <property type="project" value="UniProtKB-KW"/>
</dbReference>
<feature type="compositionally biased region" description="Acidic residues" evidence="10">
    <location>
        <begin position="343"/>
        <end position="354"/>
    </location>
</feature>
<dbReference type="InterPro" id="IPR036388">
    <property type="entry name" value="WH-like_DNA-bd_sf"/>
</dbReference>
<evidence type="ECO:0000256" key="5">
    <source>
        <dbReference type="ARBA" id="ARBA00023125"/>
    </source>
</evidence>
<keyword evidence="13" id="KW-0396">Initiation factor</keyword>
<evidence type="ECO:0000256" key="7">
    <source>
        <dbReference type="ARBA" id="ARBA00023242"/>
    </source>
</evidence>
<evidence type="ECO:0000259" key="11">
    <source>
        <dbReference type="Pfam" id="PF02270"/>
    </source>
</evidence>
<keyword evidence="13" id="KW-0648">Protein biosynthesis</keyword>
<evidence type="ECO:0000256" key="1">
    <source>
        <dbReference type="ARBA" id="ARBA00004123"/>
    </source>
</evidence>
<evidence type="ECO:0000256" key="3">
    <source>
        <dbReference type="ARBA" id="ARBA00021453"/>
    </source>
</evidence>
<name>A0A0F7SQK5_PHARH</name>
<dbReference type="FunFam" id="1.10.10.10:FF:000035">
    <property type="entry name" value="General transcription factor IIF subunit 2"/>
    <property type="match status" value="1"/>
</dbReference>
<evidence type="ECO:0000256" key="8">
    <source>
        <dbReference type="ARBA" id="ARBA00081473"/>
    </source>
</evidence>
<feature type="domain" description="TFIIF beta subunit HTH" evidence="11">
    <location>
        <begin position="225"/>
        <end position="289"/>
    </location>
</feature>
<keyword evidence="6" id="KW-0804">Transcription</keyword>
<evidence type="ECO:0000259" key="12">
    <source>
        <dbReference type="Pfam" id="PF17683"/>
    </source>
</evidence>
<evidence type="ECO:0000256" key="2">
    <source>
        <dbReference type="ARBA" id="ARBA00009543"/>
    </source>
</evidence>
<comment type="similarity">
    <text evidence="2">Belongs to the TFIIF beta subunit family.</text>
</comment>
<feature type="compositionally biased region" description="Low complexity" evidence="10">
    <location>
        <begin position="307"/>
        <end position="320"/>
    </location>
</feature>
<comment type="subcellular location">
    <subcellularLocation>
        <location evidence="1">Nucleus</location>
    </subcellularLocation>
</comment>
<evidence type="ECO:0000256" key="10">
    <source>
        <dbReference type="SAM" id="MobiDB-lite"/>
    </source>
</evidence>
<dbReference type="Gene3D" id="1.10.10.10">
    <property type="entry name" value="Winged helix-like DNA-binding domain superfamily/Winged helix DNA-binding domain"/>
    <property type="match status" value="1"/>
</dbReference>
<evidence type="ECO:0000313" key="13">
    <source>
        <dbReference type="EMBL" id="CED84502.1"/>
    </source>
</evidence>
<accession>A0A0F7SQK5</accession>
<dbReference type="InterPro" id="IPR040450">
    <property type="entry name" value="TFIIF_beta_HTH"/>
</dbReference>
<dbReference type="SUPFAM" id="SSF50916">
    <property type="entry name" value="Rap30/74 interaction domains"/>
    <property type="match status" value="1"/>
</dbReference>
<feature type="compositionally biased region" description="Polar residues" evidence="10">
    <location>
        <begin position="321"/>
        <end position="342"/>
    </location>
</feature>
<keyword evidence="7" id="KW-0539">Nucleus</keyword>
<evidence type="ECO:0000256" key="9">
    <source>
        <dbReference type="ARBA" id="ARBA00081863"/>
    </source>
</evidence>
<dbReference type="InterPro" id="IPR003196">
    <property type="entry name" value="TFIIF_beta"/>
</dbReference>
<keyword evidence="5" id="KW-0238">DNA-binding</keyword>
<feature type="domain" description="TFIIF beta subunit N-terminal" evidence="12">
    <location>
        <begin position="41"/>
        <end position="172"/>
    </location>
</feature>
<protein>
    <recommendedName>
        <fullName evidence="3">Transcription initiation factor IIF subunit beta</fullName>
    </recommendedName>
    <alternativeName>
        <fullName evidence="9">TFIIF medium subunit</fullName>
    </alternativeName>
    <alternativeName>
        <fullName evidence="8">TFIIF-beta</fullName>
    </alternativeName>
</protein>
<sequence>MADENDGFVMDMDKEGAEDGSVENDGQVEEFLELENGYDGRKIWLVKVPKFLQERWAQVQEAGLHLATMRVYDVQPGETQPKISLLLPPEPGYDTSKLVTEYELSLTPATTDDGDPKRLGFIFKETPKDDHRRVYPKIYSKIHHEASLRPRSGPAYSAMMRDRQARADKPKRTLKLLDEEKEGAGKMAMMASGFVQGGAATGADRTKGKFGGFQPPSKKSLDKATRLPRNELLDLLFSHFDKHEYWRLKGLREKTAQPEIYLKEVMMDIAVAVKSGPYTGYWTLMDVYKQAGKERRRKEEEEESKRLAAASSTTTAHSDSQPSGSNADLGQGQDGLTGSASASDDEDDEDMEEV</sequence>
<dbReference type="GO" id="GO:0003677">
    <property type="term" value="F:DNA binding"/>
    <property type="evidence" value="ECO:0007669"/>
    <property type="project" value="UniProtKB-KW"/>
</dbReference>
<dbReference type="AlphaFoldDB" id="A0A0F7SQK5"/>
<evidence type="ECO:0000256" key="4">
    <source>
        <dbReference type="ARBA" id="ARBA00023015"/>
    </source>
</evidence>
<keyword evidence="4" id="KW-0805">Transcription regulation</keyword>
<reference evidence="13" key="1">
    <citation type="submission" date="2014-08" db="EMBL/GenBank/DDBJ databases">
        <authorList>
            <person name="Sharma Rahul"/>
            <person name="Thines Marco"/>
        </authorList>
    </citation>
    <scope>NUCLEOTIDE SEQUENCE</scope>
</reference>
<dbReference type="SUPFAM" id="SSF46785">
    <property type="entry name" value="Winged helix' DNA-binding domain"/>
    <property type="match status" value="1"/>
</dbReference>
<dbReference type="PANTHER" id="PTHR10445:SF0">
    <property type="entry name" value="GENERAL TRANSCRIPTION FACTOR IIF SUBUNIT 2"/>
    <property type="match status" value="1"/>
</dbReference>
<dbReference type="Pfam" id="PF17683">
    <property type="entry name" value="TFIIF_beta_N"/>
    <property type="match status" value="1"/>
</dbReference>
<proteinExistence type="inferred from homology"/>
<dbReference type="Pfam" id="PF02270">
    <property type="entry name" value="TFIIF_beta"/>
    <property type="match status" value="1"/>
</dbReference>
<evidence type="ECO:0000256" key="6">
    <source>
        <dbReference type="ARBA" id="ARBA00023163"/>
    </source>
</evidence>